<evidence type="ECO:0000256" key="6">
    <source>
        <dbReference type="PROSITE-ProRule" id="PRU01016"/>
    </source>
</evidence>
<evidence type="ECO:0000256" key="5">
    <source>
        <dbReference type="ARBA" id="ARBA00022747"/>
    </source>
</evidence>
<evidence type="ECO:0000256" key="2">
    <source>
        <dbReference type="ARBA" id="ARBA00022603"/>
    </source>
</evidence>
<dbReference type="OrthoDB" id="9813719at2"/>
<dbReference type="PROSITE" id="PS00094">
    <property type="entry name" value="C5_MTASE_1"/>
    <property type="match status" value="1"/>
</dbReference>
<dbReference type="RefSeq" id="WP_074960471.1">
    <property type="nucleotide sequence ID" value="NZ_FOKQ01000006.1"/>
</dbReference>
<dbReference type="Proteomes" id="UP000182192">
    <property type="component" value="Unassembled WGS sequence"/>
</dbReference>
<organism evidence="7 8">
    <name type="scientific">Ruminococcus albus</name>
    <dbReference type="NCBI Taxonomy" id="1264"/>
    <lineage>
        <taxon>Bacteria</taxon>
        <taxon>Bacillati</taxon>
        <taxon>Bacillota</taxon>
        <taxon>Clostridia</taxon>
        <taxon>Eubacteriales</taxon>
        <taxon>Oscillospiraceae</taxon>
        <taxon>Ruminococcus</taxon>
    </lineage>
</organism>
<dbReference type="PROSITE" id="PS51679">
    <property type="entry name" value="SAM_MT_C5"/>
    <property type="match status" value="1"/>
</dbReference>
<dbReference type="EC" id="2.1.1.37" evidence="1"/>
<dbReference type="SUPFAM" id="SSF53335">
    <property type="entry name" value="S-adenosyl-L-methionine-dependent methyltransferases"/>
    <property type="match status" value="1"/>
</dbReference>
<gene>
    <name evidence="7" type="ORF">SAMN02910406_01005</name>
</gene>
<dbReference type="InterPro" id="IPR050390">
    <property type="entry name" value="C5-Methyltransferase"/>
</dbReference>
<dbReference type="InterPro" id="IPR029063">
    <property type="entry name" value="SAM-dependent_MTases_sf"/>
</dbReference>
<proteinExistence type="inferred from homology"/>
<evidence type="ECO:0000313" key="7">
    <source>
        <dbReference type="EMBL" id="SFC02311.1"/>
    </source>
</evidence>
<dbReference type="Pfam" id="PF00145">
    <property type="entry name" value="DNA_methylase"/>
    <property type="match status" value="1"/>
</dbReference>
<name>A0A1I1FSQ0_RUMAL</name>
<sequence length="356" mass="39580">MKVLSLFDGISCGMLALQRAGIPVECYDAFEIDKYAVTVSKRNFPVIVHHGNVYDGDFTQFKGYDLLLGGSPCTYWSIAKKDREIDCNGEGFRLFKEYVRALEESGCKYFLYENNYSVHQNIKDEITKVLGVEPIMINSALVSAQNRKRCYWTNIPFTSFPEDKGILLKDVLESGVAWQDKSYCMTASYDGAVLFNTLERKQRTMVAEPIPINTYQGTDKSRTVMAGYHKYGEATIIKNSGFNGGTTAIATPVRIGQYGKGGQGQRIYSVIGKSVTLSANGGGQGAKTGLYKIDLPDGDYVIRKLTPIEAERLQTLPDNYTEGISKTQRYKCIGNGWTVDVIAHILSFLPESECVI</sequence>
<keyword evidence="2 6" id="KW-0489">Methyltransferase</keyword>
<dbReference type="GO" id="GO:0003886">
    <property type="term" value="F:DNA (cytosine-5-)-methyltransferase activity"/>
    <property type="evidence" value="ECO:0007669"/>
    <property type="project" value="UniProtKB-EC"/>
</dbReference>
<keyword evidence="3 6" id="KW-0808">Transferase</keyword>
<dbReference type="AlphaFoldDB" id="A0A1I1FSQ0"/>
<keyword evidence="4 6" id="KW-0949">S-adenosyl-L-methionine</keyword>
<dbReference type="PANTHER" id="PTHR23068:SF25">
    <property type="entry name" value="DNA (CYTOSINE-5)-METHYLTRANSFERASE DRM2"/>
    <property type="match status" value="1"/>
</dbReference>
<dbReference type="InterPro" id="IPR018117">
    <property type="entry name" value="C5_DNA_meth_AS"/>
</dbReference>
<feature type="active site" evidence="6">
    <location>
        <position position="73"/>
    </location>
</feature>
<reference evidence="7 8" key="1">
    <citation type="submission" date="2016-10" db="EMBL/GenBank/DDBJ databases">
        <authorList>
            <person name="de Groot N.N."/>
        </authorList>
    </citation>
    <scope>NUCLEOTIDE SEQUENCE [LARGE SCALE GENOMIC DNA]</scope>
    <source>
        <strain evidence="7 8">AR67</strain>
    </source>
</reference>
<dbReference type="PANTHER" id="PTHR23068">
    <property type="entry name" value="DNA CYTOSINE-5- -METHYLTRANSFERASE 3-RELATED"/>
    <property type="match status" value="1"/>
</dbReference>
<protein>
    <recommendedName>
        <fullName evidence="1">DNA (cytosine-5-)-methyltransferase</fullName>
        <ecNumber evidence="1">2.1.1.37</ecNumber>
    </recommendedName>
</protein>
<evidence type="ECO:0000256" key="4">
    <source>
        <dbReference type="ARBA" id="ARBA00022691"/>
    </source>
</evidence>
<comment type="similarity">
    <text evidence="6">Belongs to the class I-like SAM-binding methyltransferase superfamily. C5-methyltransferase family.</text>
</comment>
<accession>A0A1I1FSQ0</accession>
<dbReference type="InterPro" id="IPR001525">
    <property type="entry name" value="C5_MeTfrase"/>
</dbReference>
<dbReference type="GO" id="GO:0032259">
    <property type="term" value="P:methylation"/>
    <property type="evidence" value="ECO:0007669"/>
    <property type="project" value="UniProtKB-KW"/>
</dbReference>
<dbReference type="EMBL" id="FOKQ01000006">
    <property type="protein sequence ID" value="SFC02311.1"/>
    <property type="molecule type" value="Genomic_DNA"/>
</dbReference>
<keyword evidence="5" id="KW-0680">Restriction system</keyword>
<dbReference type="Gene3D" id="3.90.120.10">
    <property type="entry name" value="DNA Methylase, subunit A, domain 2"/>
    <property type="match status" value="1"/>
</dbReference>
<evidence type="ECO:0000256" key="3">
    <source>
        <dbReference type="ARBA" id="ARBA00022679"/>
    </source>
</evidence>
<evidence type="ECO:0000256" key="1">
    <source>
        <dbReference type="ARBA" id="ARBA00011975"/>
    </source>
</evidence>
<dbReference type="GO" id="GO:0009307">
    <property type="term" value="P:DNA restriction-modification system"/>
    <property type="evidence" value="ECO:0007669"/>
    <property type="project" value="UniProtKB-KW"/>
</dbReference>
<evidence type="ECO:0000313" key="8">
    <source>
        <dbReference type="Proteomes" id="UP000182192"/>
    </source>
</evidence>
<dbReference type="Gene3D" id="3.40.50.150">
    <property type="entry name" value="Vaccinia Virus protein VP39"/>
    <property type="match status" value="1"/>
</dbReference>